<dbReference type="AlphaFoldDB" id="A0A6N7ZAQ5"/>
<gene>
    <name evidence="1" type="ORF">GKO32_33025</name>
</gene>
<keyword evidence="2" id="KW-1185">Reference proteome</keyword>
<protein>
    <submittedName>
        <fullName evidence="1">Uncharacterized protein</fullName>
    </submittedName>
</protein>
<reference evidence="1 2" key="1">
    <citation type="submission" date="2019-11" db="EMBL/GenBank/DDBJ databases">
        <title>Draft genome of Amycolatopsis RM579.</title>
        <authorList>
            <person name="Duangmal K."/>
            <person name="Mingma R."/>
        </authorList>
    </citation>
    <scope>NUCLEOTIDE SEQUENCE [LARGE SCALE GENOMIC DNA]</scope>
    <source>
        <strain evidence="1 2">RM579</strain>
    </source>
</reference>
<dbReference type="EMBL" id="WMBA01000076">
    <property type="protein sequence ID" value="MTD58768.1"/>
    <property type="molecule type" value="Genomic_DNA"/>
</dbReference>
<dbReference type="RefSeq" id="WP_154760838.1">
    <property type="nucleotide sequence ID" value="NZ_WMBA01000076.1"/>
</dbReference>
<accession>A0A6N7ZAQ5</accession>
<comment type="caution">
    <text evidence="1">The sequence shown here is derived from an EMBL/GenBank/DDBJ whole genome shotgun (WGS) entry which is preliminary data.</text>
</comment>
<name>A0A6N7ZAQ5_9PSEU</name>
<sequence>MSVETEPPAWREFPSGLVPPVDGPVQCAKCQGPARLYVLDVREDMWFACLDHHTRIVLDLLTGRLDDHRPPEHDEAAHLSSTPFDQERMQAWREVLAFRAQIARLRALTDQLRFVIYALDETATPLRQVIDADADLAELGDSEVRNLPDNFEAATRSARAVERVILDFVRALPPESPSGSRHVQ</sequence>
<dbReference type="Proteomes" id="UP000440096">
    <property type="component" value="Unassembled WGS sequence"/>
</dbReference>
<evidence type="ECO:0000313" key="1">
    <source>
        <dbReference type="EMBL" id="MTD58768.1"/>
    </source>
</evidence>
<organism evidence="1 2">
    <name type="scientific">Amycolatopsis pithecellobii</name>
    <dbReference type="NCBI Taxonomy" id="664692"/>
    <lineage>
        <taxon>Bacteria</taxon>
        <taxon>Bacillati</taxon>
        <taxon>Actinomycetota</taxon>
        <taxon>Actinomycetes</taxon>
        <taxon>Pseudonocardiales</taxon>
        <taxon>Pseudonocardiaceae</taxon>
        <taxon>Amycolatopsis</taxon>
    </lineage>
</organism>
<proteinExistence type="predicted"/>
<dbReference type="OrthoDB" id="3627273at2"/>
<evidence type="ECO:0000313" key="2">
    <source>
        <dbReference type="Proteomes" id="UP000440096"/>
    </source>
</evidence>